<evidence type="ECO:0000313" key="3">
    <source>
        <dbReference type="Proteomes" id="UP000316093"/>
    </source>
</evidence>
<name>A0A4Y5Z3R0_9GAMM</name>
<accession>A0A4Y5Z3R0</accession>
<evidence type="ECO:0000313" key="2">
    <source>
        <dbReference type="EMBL" id="QDE39767.1"/>
    </source>
</evidence>
<protein>
    <recommendedName>
        <fullName evidence="1">Immunity protein 40 domain-containing protein</fullName>
    </recommendedName>
</protein>
<dbReference type="Pfam" id="PF15569">
    <property type="entry name" value="Imm40"/>
    <property type="match status" value="1"/>
</dbReference>
<dbReference type="InterPro" id="IPR029080">
    <property type="entry name" value="Imm40"/>
</dbReference>
<dbReference type="EMBL" id="CP041046">
    <property type="protein sequence ID" value="QDE39767.1"/>
    <property type="molecule type" value="Genomic_DNA"/>
</dbReference>
<evidence type="ECO:0000259" key="1">
    <source>
        <dbReference type="Pfam" id="PF15569"/>
    </source>
</evidence>
<sequence>MTLPDDFTELLRQRGIELWESHGVADIALSREDALAGVEMLEEAGRVILGGDVLFKVGEQLSSALASWSSKSLPEESDTAWAARAAAESRAYINAFTAPDGRQAMFALVVKD</sequence>
<feature type="domain" description="Immunity protein 40" evidence="1">
    <location>
        <begin position="20"/>
        <end position="110"/>
    </location>
</feature>
<dbReference type="RefSeq" id="WP_139982806.1">
    <property type="nucleotide sequence ID" value="NZ_CP041046.1"/>
</dbReference>
<dbReference type="AlphaFoldDB" id="A0A4Y5Z3R0"/>
<dbReference type="KEGG" id="lpy:FIV34_11405"/>
<organism evidence="2 3">
    <name type="scientific">Luteibacter pinisoli</name>
    <dbReference type="NCBI Taxonomy" id="2589080"/>
    <lineage>
        <taxon>Bacteria</taxon>
        <taxon>Pseudomonadati</taxon>
        <taxon>Pseudomonadota</taxon>
        <taxon>Gammaproteobacteria</taxon>
        <taxon>Lysobacterales</taxon>
        <taxon>Rhodanobacteraceae</taxon>
        <taxon>Luteibacter</taxon>
    </lineage>
</organism>
<gene>
    <name evidence="2" type="ORF">FIV34_11405</name>
</gene>
<proteinExistence type="predicted"/>
<reference evidence="2 3" key="1">
    <citation type="submission" date="2019-06" db="EMBL/GenBank/DDBJ databases">
        <title>A complete genome sequence for Luteibacter pinisoli MAH-14.</title>
        <authorList>
            <person name="Baltrus D.A."/>
        </authorList>
    </citation>
    <scope>NUCLEOTIDE SEQUENCE [LARGE SCALE GENOMIC DNA]</scope>
    <source>
        <strain evidence="2 3">MAH-14</strain>
    </source>
</reference>
<keyword evidence="3" id="KW-1185">Reference proteome</keyword>
<dbReference type="Proteomes" id="UP000316093">
    <property type="component" value="Chromosome"/>
</dbReference>